<accession>A0A1E5V695</accession>
<feature type="non-terminal residue" evidence="1">
    <location>
        <position position="1"/>
    </location>
</feature>
<dbReference type="AlphaFoldDB" id="A0A1E5V695"/>
<reference evidence="1 2" key="1">
    <citation type="submission" date="2016-09" db="EMBL/GenBank/DDBJ databases">
        <title>The draft genome of Dichanthelium oligosanthes: A C3 panicoid grass species.</title>
        <authorList>
            <person name="Studer A.J."/>
            <person name="Schnable J.C."/>
            <person name="Brutnell T.P."/>
        </authorList>
    </citation>
    <scope>NUCLEOTIDE SEQUENCE [LARGE SCALE GENOMIC DNA]</scope>
    <source>
        <strain evidence="2">cv. Kellogg 1175</strain>
        <tissue evidence="1">Leaf</tissue>
    </source>
</reference>
<organism evidence="1 2">
    <name type="scientific">Dichanthelium oligosanthes</name>
    <dbReference type="NCBI Taxonomy" id="888268"/>
    <lineage>
        <taxon>Eukaryota</taxon>
        <taxon>Viridiplantae</taxon>
        <taxon>Streptophyta</taxon>
        <taxon>Embryophyta</taxon>
        <taxon>Tracheophyta</taxon>
        <taxon>Spermatophyta</taxon>
        <taxon>Magnoliopsida</taxon>
        <taxon>Liliopsida</taxon>
        <taxon>Poales</taxon>
        <taxon>Poaceae</taxon>
        <taxon>PACMAD clade</taxon>
        <taxon>Panicoideae</taxon>
        <taxon>Panicodae</taxon>
        <taxon>Paniceae</taxon>
        <taxon>Dichantheliinae</taxon>
        <taxon>Dichanthelium</taxon>
    </lineage>
</organism>
<name>A0A1E5V695_9POAL</name>
<sequence length="75" mass="8805">LTDWWLRSRKRVVKAHRKAFDSVCLLLMRHLWLERNSRVFRNSSRLPGLLISVLFEQADLWVSAGLVVRSCLLGE</sequence>
<dbReference type="Proteomes" id="UP000095767">
    <property type="component" value="Unassembled WGS sequence"/>
</dbReference>
<gene>
    <name evidence="1" type="ORF">BAE44_0018350</name>
</gene>
<comment type="caution">
    <text evidence="1">The sequence shown here is derived from an EMBL/GenBank/DDBJ whole genome shotgun (WGS) entry which is preliminary data.</text>
</comment>
<proteinExistence type="predicted"/>
<protein>
    <submittedName>
        <fullName evidence="1">Uncharacterized protein</fullName>
    </submittedName>
</protein>
<keyword evidence="2" id="KW-1185">Reference proteome</keyword>
<dbReference type="EMBL" id="LWDX02050096">
    <property type="protein sequence ID" value="OEL20631.1"/>
    <property type="molecule type" value="Genomic_DNA"/>
</dbReference>
<evidence type="ECO:0000313" key="2">
    <source>
        <dbReference type="Proteomes" id="UP000095767"/>
    </source>
</evidence>
<evidence type="ECO:0000313" key="1">
    <source>
        <dbReference type="EMBL" id="OEL20631.1"/>
    </source>
</evidence>